<feature type="domain" description="Copper amine oxidase-like N-terminal" evidence="3">
    <location>
        <begin position="636"/>
        <end position="728"/>
    </location>
</feature>
<accession>A0ABV1CBP6</accession>
<name>A0ABV1CBP6_9FIRM</name>
<keyword evidence="5" id="KW-1185">Reference proteome</keyword>
<dbReference type="InterPro" id="IPR036582">
    <property type="entry name" value="Mao_N_sf"/>
</dbReference>
<dbReference type="Pfam" id="PF07833">
    <property type="entry name" value="Cu_amine_oxidN1"/>
    <property type="match status" value="1"/>
</dbReference>
<evidence type="ECO:0000313" key="4">
    <source>
        <dbReference type="EMBL" id="MEQ2400252.1"/>
    </source>
</evidence>
<sequence length="755" mass="83933">MKKVVATTMATLLFGLSIPVNSFALPNNTEGLESNKIEDFNVKKFSGRIIDRDPNFRLAGENNRQQSADSNRQMPVVINSNNVGGVKPEGYVTVTYKVDASMGKFQIGGNVIPEFELKYFVDPRVGVQLSDVSSVSPLVTDTSKYKLDEKNPWIIEPNSTNMQSEVKGDITLRANITKIVTGTPNPSPSIADRIGKNNLIPVDISLWQGDPINWKDGVELDTSVNDPELRRAFEEANFKGDNRDSVATSTKGSVGNIVVTFIDNSSITVNGQKLFVFPHVTASSFTNTPKDAVETTFLLGEGTKAGDGQDEKVGNAEHPVPYKTYMIKPGTNVHNFLLPTNKNIFDNISAKPVDDSYSDLKWEPENYIVNENNKSFTARAIKSYKVKFEFKAYDTDNGNSDIKSLPKDLMDKLPKEVKVKKGDAFDAPTKPKKFVETLKDNSGEITKVYEWTFSSWNPTRINNSEKDETITGTWTRKQVTSAKPTGEKATEGDKAIKGQGIAGSIIKIKQDNKTVDVKVSDTGKWEAKLDRELNKDEKFIITQVEKGKKESEQVELTVAKKENNKPNPKPEQKSSPNKRPRTGNIFPKLKNRDYNKNSIEVKTYLAKSKIYENKGIRHIINVLSGEYEIVKDGVSQKKKMDVKPVIKNDRLMLPLRSLAEMIGAKVEWNSQTRVATFINNGLVAKIQIDGNEIVLSNGKVIKMDSKPLNINGRILVSLSNVANVFGLTNGNTKDGIDQDIEWDDANKAVTINLKK</sequence>
<dbReference type="EMBL" id="JBBMFO010000001">
    <property type="protein sequence ID" value="MEQ2400252.1"/>
    <property type="molecule type" value="Genomic_DNA"/>
</dbReference>
<evidence type="ECO:0000313" key="5">
    <source>
        <dbReference type="Proteomes" id="UP001447979"/>
    </source>
</evidence>
<dbReference type="Proteomes" id="UP001447979">
    <property type="component" value="Unassembled WGS sequence"/>
</dbReference>
<evidence type="ECO:0000259" key="3">
    <source>
        <dbReference type="Pfam" id="PF07833"/>
    </source>
</evidence>
<dbReference type="Gene3D" id="3.30.457.10">
    <property type="entry name" value="Copper amine oxidase-like, N-terminal domain"/>
    <property type="match status" value="1"/>
</dbReference>
<evidence type="ECO:0000256" key="2">
    <source>
        <dbReference type="SAM" id="SignalP"/>
    </source>
</evidence>
<feature type="signal peptide" evidence="2">
    <location>
        <begin position="1"/>
        <end position="24"/>
    </location>
</feature>
<gene>
    <name evidence="4" type="ORF">WMO19_01385</name>
</gene>
<feature type="compositionally biased region" description="Basic and acidic residues" evidence="1">
    <location>
        <begin position="485"/>
        <end position="495"/>
    </location>
</feature>
<proteinExistence type="predicted"/>
<protein>
    <submittedName>
        <fullName evidence="4">Stalk domain-containing protein</fullName>
    </submittedName>
</protein>
<feature type="chain" id="PRO_5046828574" evidence="2">
    <location>
        <begin position="25"/>
        <end position="755"/>
    </location>
</feature>
<dbReference type="SUPFAM" id="SSF55383">
    <property type="entry name" value="Copper amine oxidase, domain N"/>
    <property type="match status" value="1"/>
</dbReference>
<comment type="caution">
    <text evidence="4">The sequence shown here is derived from an EMBL/GenBank/DDBJ whole genome shotgun (WGS) entry which is preliminary data.</text>
</comment>
<dbReference type="InterPro" id="IPR012854">
    <property type="entry name" value="Cu_amine_oxidase-like_N"/>
</dbReference>
<keyword evidence="2" id="KW-0732">Signal</keyword>
<feature type="region of interest" description="Disordered" evidence="1">
    <location>
        <begin position="558"/>
        <end position="589"/>
    </location>
</feature>
<dbReference type="RefSeq" id="WP_349169903.1">
    <property type="nucleotide sequence ID" value="NZ_JBBMFO010000001.1"/>
</dbReference>
<feature type="compositionally biased region" description="Basic and acidic residues" evidence="1">
    <location>
        <begin position="558"/>
        <end position="572"/>
    </location>
</feature>
<feature type="region of interest" description="Disordered" evidence="1">
    <location>
        <begin position="476"/>
        <end position="495"/>
    </location>
</feature>
<organism evidence="4 5">
    <name type="scientific">Peptoniphilus hominis</name>
    <name type="common">ex Hitch et al. 2025</name>
    <dbReference type="NCBI Taxonomy" id="3133174"/>
    <lineage>
        <taxon>Bacteria</taxon>
        <taxon>Bacillati</taxon>
        <taxon>Bacillota</taxon>
        <taxon>Tissierellia</taxon>
        <taxon>Tissierellales</taxon>
        <taxon>Peptoniphilaceae</taxon>
        <taxon>Peptoniphilus</taxon>
    </lineage>
</organism>
<reference evidence="4 5" key="1">
    <citation type="submission" date="2024-03" db="EMBL/GenBank/DDBJ databases">
        <title>Human intestinal bacterial collection.</title>
        <authorList>
            <person name="Pauvert C."/>
            <person name="Hitch T.C.A."/>
            <person name="Clavel T."/>
        </authorList>
    </citation>
    <scope>NUCLEOTIDE SEQUENCE [LARGE SCALE GENOMIC DNA]</scope>
    <source>
        <strain evidence="4 5">CLA-SR-H025</strain>
    </source>
</reference>
<evidence type="ECO:0000256" key="1">
    <source>
        <dbReference type="SAM" id="MobiDB-lite"/>
    </source>
</evidence>